<sequence>MRIYVPATIGMLRQLLDAGELTPVGGTAFALTPALRESYTSGSTEELEYVALTDAARASLRLLAVNPDPEDTDEQEPPRRVVVSADVEDVTLRPDLDHAVVRVSGPIPMDAIAAIHVDAPEAEEAVRAAAAVIDDADLGDEDAELALGDVEDHELAWYATQELPFLLELM</sequence>
<dbReference type="EMBL" id="CP001683">
    <property type="protein sequence ID" value="ACU98056.1"/>
    <property type="molecule type" value="Genomic_DNA"/>
</dbReference>
<evidence type="ECO:0000313" key="1">
    <source>
        <dbReference type="EMBL" id="ACU98056.1"/>
    </source>
</evidence>
<accession>C7MXX8</accession>
<gene>
    <name evidence="1" type="ordered locus">Svir_30810</name>
</gene>
<dbReference type="Pfam" id="PF21853">
    <property type="entry name" value="DUF6912"/>
    <property type="match status" value="1"/>
</dbReference>
<name>C7MXX8_SACVD</name>
<dbReference type="AlphaFoldDB" id="C7MXX8"/>
<evidence type="ECO:0000313" key="2">
    <source>
        <dbReference type="Proteomes" id="UP000000841"/>
    </source>
</evidence>
<organism evidence="1 2">
    <name type="scientific">Saccharomonospora viridis (strain ATCC 15386 / DSM 43017 / JCM 3036 / CCUG 5913 / NBRC 12207 / NCIMB 9602 / P101)</name>
    <name type="common">Thermoactinomyces viridis</name>
    <dbReference type="NCBI Taxonomy" id="471857"/>
    <lineage>
        <taxon>Bacteria</taxon>
        <taxon>Bacillati</taxon>
        <taxon>Actinomycetota</taxon>
        <taxon>Actinomycetes</taxon>
        <taxon>Pseudonocardiales</taxon>
        <taxon>Pseudonocardiaceae</taxon>
        <taxon>Saccharomonospora</taxon>
    </lineage>
</organism>
<dbReference type="STRING" id="471857.Svir_30810"/>
<dbReference type="InterPro" id="IPR054206">
    <property type="entry name" value="DUF6912"/>
</dbReference>
<dbReference type="KEGG" id="svi:Svir_30810"/>
<protein>
    <submittedName>
        <fullName evidence="1">Uncharacterized protein</fullName>
    </submittedName>
</protein>
<reference evidence="1 2" key="1">
    <citation type="journal article" date="2009" name="Stand. Genomic Sci.">
        <title>Complete genome sequence of Saccharomonospora viridis type strain (P101).</title>
        <authorList>
            <person name="Pati A."/>
            <person name="Sikorski J."/>
            <person name="Nolan M."/>
            <person name="Lapidus A."/>
            <person name="Copeland A."/>
            <person name="Glavina Del Rio T."/>
            <person name="Lucas S."/>
            <person name="Chen F."/>
            <person name="Tice H."/>
            <person name="Pitluck S."/>
            <person name="Cheng J.F."/>
            <person name="Chertkov O."/>
            <person name="Brettin T."/>
            <person name="Han C."/>
            <person name="Detter J.C."/>
            <person name="Kuske C."/>
            <person name="Bruce D."/>
            <person name="Goodwin L."/>
            <person name="Chain P."/>
            <person name="D'haeseleer P."/>
            <person name="Chen A."/>
            <person name="Palaniappan K."/>
            <person name="Ivanova N."/>
            <person name="Mavromatis K."/>
            <person name="Mikhailova N."/>
            <person name="Rohde M."/>
            <person name="Tindall B.J."/>
            <person name="Goker M."/>
            <person name="Bristow J."/>
            <person name="Eisen J.A."/>
            <person name="Markowitz V."/>
            <person name="Hugenholtz P."/>
            <person name="Kyrpides N.C."/>
            <person name="Klenk H.P."/>
        </authorList>
    </citation>
    <scope>NUCLEOTIDE SEQUENCE [LARGE SCALE GENOMIC DNA]</scope>
    <source>
        <strain evidence="2">ATCC 15386 / DSM 43017 / JCM 3036 / NBRC 12207 / P101</strain>
    </source>
</reference>
<dbReference type="RefSeq" id="WP_015787368.1">
    <property type="nucleotide sequence ID" value="NC_013159.1"/>
</dbReference>
<dbReference type="eggNOG" id="ENOG5032URV">
    <property type="taxonomic scope" value="Bacteria"/>
</dbReference>
<dbReference type="Proteomes" id="UP000000841">
    <property type="component" value="Chromosome"/>
</dbReference>
<keyword evidence="2" id="KW-1185">Reference proteome</keyword>
<proteinExistence type="predicted"/>
<dbReference type="HOGENOM" id="CLU_108513_0_0_11"/>